<evidence type="ECO:0000256" key="3">
    <source>
        <dbReference type="ARBA" id="ARBA00008726"/>
    </source>
</evidence>
<dbReference type="PANTHER" id="PTHR12786">
    <property type="entry name" value="SPLICING FACTOR SF3A-RELATED"/>
    <property type="match status" value="1"/>
</dbReference>
<dbReference type="FunCoup" id="A0A1D6G247">
    <property type="interactions" value="1780"/>
</dbReference>
<feature type="region of interest" description="Disordered" evidence="9">
    <location>
        <begin position="304"/>
        <end position="500"/>
    </location>
</feature>
<dbReference type="EMBL" id="CM000784">
    <property type="protein sequence ID" value="AQK97476.1"/>
    <property type="molecule type" value="Genomic_DNA"/>
</dbReference>
<sequence>MAEAPTYQILVRLLDGRTTCLRFSTPTVSGAVLLEAVASISRVPAAALRIVTGRFDVSPSNVLTSSADGQFPSASALLRLRGGKGGFGSLLRGAASKAGQKKTSNFDACRDINGRRLRHVNAERRLEEWKAEAGDRHLEKLAENFIKKKAKEAGRRGGPSAAEVDKYLEKYRKDAEICVNAVEESVRASLGKRKTAPKPPSGADAKKLKIWAICSLEEQQLVKLVARVYALDAGDEARGSISDYLLEIRVGCEKDPSFARGRNLITCATGLMPIDMVPSASASSGDVVAKNLVRFIRARVPESVQLRESEASHRQHKETRVTPHRLGKNKVEEDESDSDSDSDMDDEDSEDQESADAKSLVVDEGNCSNGSIKNEKLDLGSVSGSHSEGESSGEKSQPTTKSGAEGGDFESDGSAEPELGMVDHPIPVNNAVAAASEEVLKSDEVTADEDNTTSATSNQNNPVVPQVKEALKADEDNSASATSNQNNPEVPKVEEYADASKSYSEPLDLAKYSSAVELEVLGLEKLKIELQSRGLKCGGTLQERATRLFLLKTTPLDKLPKKLLAKAAIGGK</sequence>
<evidence type="ECO:0000256" key="5">
    <source>
        <dbReference type="ARBA" id="ARBA00022664"/>
    </source>
</evidence>
<dbReference type="Pfam" id="PF22782">
    <property type="entry name" value="SDE2"/>
    <property type="match status" value="1"/>
</dbReference>
<comment type="similarity">
    <text evidence="3">Belongs to the SDE2 family.</text>
</comment>
<feature type="domain" description="SDE2/SF3A3 SAP" evidence="11">
    <location>
        <begin position="489"/>
        <end position="566"/>
    </location>
</feature>
<evidence type="ECO:0000256" key="7">
    <source>
        <dbReference type="ARBA" id="ARBA00023242"/>
    </source>
</evidence>
<evidence type="ECO:0000256" key="1">
    <source>
        <dbReference type="ARBA" id="ARBA00004123"/>
    </source>
</evidence>
<keyword evidence="4" id="KW-0963">Cytoplasm</keyword>
<comment type="subcellular location">
    <subcellularLocation>
        <location evidence="2">Cytoplasm</location>
    </subcellularLocation>
    <subcellularLocation>
        <location evidence="1">Nucleus</location>
    </subcellularLocation>
</comment>
<dbReference type="InterPro" id="IPR053822">
    <property type="entry name" value="SDE2-like_dom"/>
</dbReference>
<feature type="compositionally biased region" description="Basic and acidic residues" evidence="9">
    <location>
        <begin position="305"/>
        <end position="321"/>
    </location>
</feature>
<dbReference type="InterPro" id="IPR025086">
    <property type="entry name" value="SDE2/SF3A3_SAP"/>
</dbReference>
<dbReference type="GO" id="GO:0005737">
    <property type="term" value="C:cytoplasm"/>
    <property type="evidence" value="ECO:0007669"/>
    <property type="project" value="UniProtKB-SubCell"/>
</dbReference>
<dbReference type="Pfam" id="PF13019">
    <property type="entry name" value="Sde2_N_Ubi_yeast"/>
    <property type="match status" value="1"/>
</dbReference>
<evidence type="ECO:0000256" key="8">
    <source>
        <dbReference type="ARBA" id="ARBA00023306"/>
    </source>
</evidence>
<evidence type="ECO:0000259" key="10">
    <source>
        <dbReference type="Pfam" id="PF13019"/>
    </source>
</evidence>
<dbReference type="GO" id="GO:0008380">
    <property type="term" value="P:RNA splicing"/>
    <property type="evidence" value="ECO:0007669"/>
    <property type="project" value="UniProtKB-KW"/>
</dbReference>
<protein>
    <submittedName>
        <fullName evidence="13">Ubiquitin-like superfamily protein</fullName>
    </submittedName>
</protein>
<evidence type="ECO:0000256" key="6">
    <source>
        <dbReference type="ARBA" id="ARBA00023187"/>
    </source>
</evidence>
<evidence type="ECO:0000256" key="2">
    <source>
        <dbReference type="ARBA" id="ARBA00004496"/>
    </source>
</evidence>
<keyword evidence="7" id="KW-0539">Nucleus</keyword>
<dbReference type="InterPro" id="IPR051421">
    <property type="entry name" value="RNA_Proc_DNA_Dmg_Regulator"/>
</dbReference>
<feature type="compositionally biased region" description="Polar residues" evidence="9">
    <location>
        <begin position="452"/>
        <end position="463"/>
    </location>
</feature>
<feature type="domain" description="Sde2 ubiquitin" evidence="10">
    <location>
        <begin position="7"/>
        <end position="81"/>
    </location>
</feature>
<dbReference type="GO" id="GO:0006397">
    <property type="term" value="P:mRNA processing"/>
    <property type="evidence" value="ECO:0007669"/>
    <property type="project" value="UniProtKB-KW"/>
</dbReference>
<dbReference type="AlphaFoldDB" id="A0A1D6G247"/>
<organism evidence="13">
    <name type="scientific">Zea mays</name>
    <name type="common">Maize</name>
    <dbReference type="NCBI Taxonomy" id="4577"/>
    <lineage>
        <taxon>Eukaryota</taxon>
        <taxon>Viridiplantae</taxon>
        <taxon>Streptophyta</taxon>
        <taxon>Embryophyta</taxon>
        <taxon>Tracheophyta</taxon>
        <taxon>Spermatophyta</taxon>
        <taxon>Magnoliopsida</taxon>
        <taxon>Liliopsida</taxon>
        <taxon>Poales</taxon>
        <taxon>Poaceae</taxon>
        <taxon>PACMAD clade</taxon>
        <taxon>Panicoideae</taxon>
        <taxon>Andropogonodae</taxon>
        <taxon>Andropogoneae</taxon>
        <taxon>Tripsacinae</taxon>
        <taxon>Zea</taxon>
    </lineage>
</organism>
<dbReference type="PANTHER" id="PTHR12786:SF1">
    <property type="entry name" value="SPLICING REGULATOR SDE2"/>
    <property type="match status" value="1"/>
</dbReference>
<feature type="domain" description="SDE2-like" evidence="12">
    <location>
        <begin position="82"/>
        <end position="187"/>
    </location>
</feature>
<dbReference type="STRING" id="4577.A0A1D6G247"/>
<evidence type="ECO:0000256" key="9">
    <source>
        <dbReference type="SAM" id="MobiDB-lite"/>
    </source>
</evidence>
<dbReference type="IntAct" id="A0A1D6G247">
    <property type="interactions" value="4"/>
</dbReference>
<dbReference type="SMR" id="A0A1D6G247"/>
<keyword evidence="6" id="KW-0508">mRNA splicing</keyword>
<evidence type="ECO:0000256" key="4">
    <source>
        <dbReference type="ARBA" id="ARBA00022490"/>
    </source>
</evidence>
<dbReference type="InterPro" id="IPR024974">
    <property type="entry name" value="Sde2_N"/>
</dbReference>
<reference evidence="13" key="1">
    <citation type="submission" date="2015-12" db="EMBL/GenBank/DDBJ databases">
        <title>Update maize B73 reference genome by single molecule sequencing technologies.</title>
        <authorList>
            <consortium name="Maize Genome Sequencing Project"/>
            <person name="Ware D."/>
        </authorList>
    </citation>
    <scope>NUCLEOTIDE SEQUENCE</scope>
    <source>
        <tissue evidence="13">Seedling</tissue>
    </source>
</reference>
<evidence type="ECO:0000313" key="13">
    <source>
        <dbReference type="EMBL" id="AQK97476.1"/>
    </source>
</evidence>
<accession>A0A1D6G247</accession>
<gene>
    <name evidence="13" type="ORF">ZEAMMB73_Zm00001d011606</name>
</gene>
<keyword evidence="5" id="KW-0507">mRNA processing</keyword>
<dbReference type="ExpressionAtlas" id="A0A1D6G247">
    <property type="expression patterns" value="baseline and differential"/>
</dbReference>
<name>A0A1D6G247_MAIZE</name>
<feature type="compositionally biased region" description="Acidic residues" evidence="9">
    <location>
        <begin position="332"/>
        <end position="354"/>
    </location>
</feature>
<feature type="compositionally biased region" description="Polar residues" evidence="9">
    <location>
        <begin position="478"/>
        <end position="488"/>
    </location>
</feature>
<dbReference type="Pfam" id="PF13297">
    <property type="entry name" value="SDE2_2C"/>
    <property type="match status" value="1"/>
</dbReference>
<dbReference type="GO" id="GO:0005634">
    <property type="term" value="C:nucleus"/>
    <property type="evidence" value="ECO:0007669"/>
    <property type="project" value="UniProtKB-SubCell"/>
</dbReference>
<evidence type="ECO:0000259" key="12">
    <source>
        <dbReference type="Pfam" id="PF22782"/>
    </source>
</evidence>
<keyword evidence="8" id="KW-0131">Cell cycle</keyword>
<proteinExistence type="inferred from homology"/>
<dbReference type="InParanoid" id="A0A1D6G247"/>
<accession>A0A3L6DQB8</accession>
<evidence type="ECO:0000259" key="11">
    <source>
        <dbReference type="Pfam" id="PF13297"/>
    </source>
</evidence>